<feature type="compositionally biased region" description="Basic and acidic residues" evidence="1">
    <location>
        <begin position="139"/>
        <end position="167"/>
    </location>
</feature>
<evidence type="ECO:0000313" key="2">
    <source>
        <dbReference type="EMBL" id="KIY62121.1"/>
    </source>
</evidence>
<evidence type="ECO:0000256" key="1">
    <source>
        <dbReference type="SAM" id="MobiDB-lite"/>
    </source>
</evidence>
<feature type="compositionally biased region" description="Low complexity" evidence="1">
    <location>
        <begin position="235"/>
        <end position="252"/>
    </location>
</feature>
<sequence length="832" mass="92812">MASTEQLSPLQLARIIITTIDDKYDTAFAANPAAMWAIFEPHAALLDHFDVAKFQAEGASYLAEELSELVAVVRDPLHALYDSWLETQHSVDEASILARAQRLADAQAKDRRTREAEDQTTPMAASPSPTPAAGNTTAREAKDDTLAQDKADLARGKKERLELEKAKNKAASASKGPKAKAGTTAKGKPRDVKTTTAKQPRATPAKGRPPTTDQQGPKEPQGAEEPNPPQDDPPEASATRTTRSTSFKAASRPLRKKRVCSTSVPALPFTQRPHRQDLNPPWKVEPSLRSRALKKNLPPRRHVASNHILHSLAHLHQMKANRTALPPDPNLTFSHDNDENMQHDKHGPDQAAQEPFLEDTEPKGKGKPTTKSRKGKKVAEDKVDAPIAAAVPTKAPEDHHYSKQWISVIEVHDDHSSRTFTNVQRFTRQFANLDDELDVILTGLEAPFSIQRLYTTYLRTNHLQHLHIDPTDMANEHHPTVTCWMWEWLILAVHLILTDKPIDFISEDTYTDALIRLGKQEPQSQLETTHFIFGTDLTRTRLSTDQVLFVCSGMRSLRTKGILVWPVHSTSTPLEQNISITDAVTRAGGHSDPIIHLTNQDVAFSHLRTGYTVTRSPQEHDQAHWSLQEPPNGHGHTLTTLAASWQADHRPTPNLALPVHYFASKHNPAAHDHGHIRVTYVAGSISHLVHLPPRRHNCPEHTAQIVRHTRPLSTLVYHPNAPPLPHAVGDDNLYQRVWINPENGRDEAGMQELTNFTDAFYKHMAASGPQNGTNTRICCTFDITLTQTEGHLWYTVTDVMNGPTDIHLQTSRLGFHFAYLLWQSVVKEHANS</sequence>
<dbReference type="Proteomes" id="UP000054007">
    <property type="component" value="Unassembled WGS sequence"/>
</dbReference>
<feature type="compositionally biased region" description="Basic and acidic residues" evidence="1">
    <location>
        <begin position="335"/>
        <end position="348"/>
    </location>
</feature>
<dbReference type="AlphaFoldDB" id="A0A0D7AXW7"/>
<feature type="compositionally biased region" description="Low complexity" evidence="1">
    <location>
        <begin position="169"/>
        <end position="186"/>
    </location>
</feature>
<feature type="compositionally biased region" description="Basic residues" evidence="1">
    <location>
        <begin position="365"/>
        <end position="376"/>
    </location>
</feature>
<gene>
    <name evidence="2" type="ORF">CYLTODRAFT_475419</name>
</gene>
<feature type="region of interest" description="Disordered" evidence="1">
    <location>
        <begin position="327"/>
        <end position="381"/>
    </location>
</feature>
<feature type="compositionally biased region" description="Basic and acidic residues" evidence="1">
    <location>
        <begin position="107"/>
        <end position="117"/>
    </location>
</feature>
<accession>A0A0D7AXW7</accession>
<organism evidence="2 3">
    <name type="scientific">Cylindrobasidium torrendii FP15055 ss-10</name>
    <dbReference type="NCBI Taxonomy" id="1314674"/>
    <lineage>
        <taxon>Eukaryota</taxon>
        <taxon>Fungi</taxon>
        <taxon>Dikarya</taxon>
        <taxon>Basidiomycota</taxon>
        <taxon>Agaricomycotina</taxon>
        <taxon>Agaricomycetes</taxon>
        <taxon>Agaricomycetidae</taxon>
        <taxon>Agaricales</taxon>
        <taxon>Marasmiineae</taxon>
        <taxon>Physalacriaceae</taxon>
        <taxon>Cylindrobasidium</taxon>
    </lineage>
</organism>
<feature type="region of interest" description="Disordered" evidence="1">
    <location>
        <begin position="105"/>
        <end position="283"/>
    </location>
</feature>
<reference evidence="2 3" key="1">
    <citation type="journal article" date="2015" name="Fungal Genet. Biol.">
        <title>Evolution of novel wood decay mechanisms in Agaricales revealed by the genome sequences of Fistulina hepatica and Cylindrobasidium torrendii.</title>
        <authorList>
            <person name="Floudas D."/>
            <person name="Held B.W."/>
            <person name="Riley R."/>
            <person name="Nagy L.G."/>
            <person name="Koehler G."/>
            <person name="Ransdell A.S."/>
            <person name="Younus H."/>
            <person name="Chow J."/>
            <person name="Chiniquy J."/>
            <person name="Lipzen A."/>
            <person name="Tritt A."/>
            <person name="Sun H."/>
            <person name="Haridas S."/>
            <person name="LaButti K."/>
            <person name="Ohm R.A."/>
            <person name="Kues U."/>
            <person name="Blanchette R.A."/>
            <person name="Grigoriev I.V."/>
            <person name="Minto R.E."/>
            <person name="Hibbett D.S."/>
        </authorList>
    </citation>
    <scope>NUCLEOTIDE SEQUENCE [LARGE SCALE GENOMIC DNA]</scope>
    <source>
        <strain evidence="2 3">FP15055 ss-10</strain>
    </source>
</reference>
<protein>
    <submittedName>
        <fullName evidence="2">Uncharacterized protein</fullName>
    </submittedName>
</protein>
<name>A0A0D7AXW7_9AGAR</name>
<keyword evidence="3" id="KW-1185">Reference proteome</keyword>
<dbReference type="EMBL" id="KN880822">
    <property type="protein sequence ID" value="KIY62121.1"/>
    <property type="molecule type" value="Genomic_DNA"/>
</dbReference>
<evidence type="ECO:0000313" key="3">
    <source>
        <dbReference type="Proteomes" id="UP000054007"/>
    </source>
</evidence>
<proteinExistence type="predicted"/>
<feature type="compositionally biased region" description="Low complexity" evidence="1">
    <location>
        <begin position="120"/>
        <end position="138"/>
    </location>
</feature>